<dbReference type="EMBL" id="WMBF01000228">
    <property type="protein sequence ID" value="MBW5423802.1"/>
    <property type="molecule type" value="Genomic_DNA"/>
</dbReference>
<feature type="region of interest" description="Disordered" evidence="1">
    <location>
        <begin position="32"/>
        <end position="57"/>
    </location>
</feature>
<protein>
    <submittedName>
        <fullName evidence="3">Uncharacterized protein</fullName>
    </submittedName>
</protein>
<evidence type="ECO:0000256" key="1">
    <source>
        <dbReference type="SAM" id="MobiDB-lite"/>
    </source>
</evidence>
<proteinExistence type="predicted"/>
<gene>
    <name evidence="3" type="ORF">GKQ77_19915</name>
</gene>
<keyword evidence="4" id="KW-1185">Reference proteome</keyword>
<evidence type="ECO:0000313" key="3">
    <source>
        <dbReference type="EMBL" id="MBW5423802.1"/>
    </source>
</evidence>
<reference evidence="3 4" key="1">
    <citation type="submission" date="2019-11" db="EMBL/GenBank/DDBJ databases">
        <authorList>
            <person name="Ay H."/>
        </authorList>
    </citation>
    <scope>NUCLEOTIDE SEQUENCE [LARGE SCALE GENOMIC DNA]</scope>
    <source>
        <strain evidence="3 4">BG9H</strain>
    </source>
</reference>
<organism evidence="3 4">
    <name type="scientific">Streptomyces anatolicus</name>
    <dbReference type="NCBI Taxonomy" id="2675858"/>
    <lineage>
        <taxon>Bacteria</taxon>
        <taxon>Bacillati</taxon>
        <taxon>Actinomycetota</taxon>
        <taxon>Actinomycetes</taxon>
        <taxon>Kitasatosporales</taxon>
        <taxon>Streptomycetaceae</taxon>
        <taxon>Streptomyces</taxon>
    </lineage>
</organism>
<feature type="region of interest" description="Disordered" evidence="1">
    <location>
        <begin position="209"/>
        <end position="243"/>
    </location>
</feature>
<name>A0ABS6YR09_9ACTN</name>
<dbReference type="Proteomes" id="UP001197114">
    <property type="component" value="Unassembled WGS sequence"/>
</dbReference>
<feature type="chain" id="PRO_5046036776" evidence="2">
    <location>
        <begin position="26"/>
        <end position="243"/>
    </location>
</feature>
<keyword evidence="2" id="KW-0732">Signal</keyword>
<evidence type="ECO:0000313" key="4">
    <source>
        <dbReference type="Proteomes" id="UP001197114"/>
    </source>
</evidence>
<comment type="caution">
    <text evidence="3">The sequence shown here is derived from an EMBL/GenBank/DDBJ whole genome shotgun (WGS) entry which is preliminary data.</text>
</comment>
<sequence>MGRRRAALLLCATCVLGLLPVSAGADPAVPPVRRTAGADPAAPPVRKAPTSAAAPSDSCTAADLPGAAPARAVRAKAARAVLACFKVAVPGGRSPRGATLRATGLTVTAMYCPLGHDVCRAASVTLDNARIGYQGSDRAPGSCTVARRITLSGDVRFAATRLGGRVFGLLPVALSTAALPPLPLPYLYLSDVHATGLWARADHATTDGTTIGPGQECAPGAPQAGVGDDARLNPIREAGSPAN</sequence>
<dbReference type="RefSeq" id="WP_219690287.1">
    <property type="nucleotide sequence ID" value="NZ_WMBF01000228.1"/>
</dbReference>
<evidence type="ECO:0000256" key="2">
    <source>
        <dbReference type="SAM" id="SignalP"/>
    </source>
</evidence>
<accession>A0ABS6YR09</accession>
<feature type="signal peptide" evidence="2">
    <location>
        <begin position="1"/>
        <end position="25"/>
    </location>
</feature>